<dbReference type="InterPro" id="IPR011006">
    <property type="entry name" value="CheY-like_superfamily"/>
</dbReference>
<dbReference type="Pfam" id="PF04397">
    <property type="entry name" value="LytTR"/>
    <property type="match status" value="1"/>
</dbReference>
<dbReference type="GO" id="GO:0003677">
    <property type="term" value="F:DNA binding"/>
    <property type="evidence" value="ECO:0007669"/>
    <property type="project" value="UniProtKB-KW"/>
</dbReference>
<dbReference type="SMART" id="SM00448">
    <property type="entry name" value="REC"/>
    <property type="match status" value="1"/>
</dbReference>
<reference evidence="6" key="1">
    <citation type="submission" date="2021-10" db="EMBL/GenBank/DDBJ databases">
        <title>Anaerobic single-cell dispensing facilitates the cultivation of human gut bacteria.</title>
        <authorList>
            <person name="Afrizal A."/>
        </authorList>
    </citation>
    <scope>NUCLEOTIDE SEQUENCE</scope>
    <source>
        <strain evidence="6">CLA-AA-H204</strain>
    </source>
</reference>
<dbReference type="PANTHER" id="PTHR37299:SF1">
    <property type="entry name" value="STAGE 0 SPORULATION PROTEIN A HOMOLOG"/>
    <property type="match status" value="1"/>
</dbReference>
<accession>A0AAW4WIJ3</accession>
<dbReference type="PANTHER" id="PTHR37299">
    <property type="entry name" value="TRANSCRIPTIONAL REGULATOR-RELATED"/>
    <property type="match status" value="1"/>
</dbReference>
<evidence type="ECO:0000256" key="1">
    <source>
        <dbReference type="ARBA" id="ARBA00018672"/>
    </source>
</evidence>
<sequence>MLIYLCEDSESDALRLKHHLNTYATKHHCNMEILLFSSGEEMIQYYKEEKRYPALLFLDIYMNNQDGVETARILRSLGYEGGIIFTTSSTEHAMASYEVNALYYLQKPYSHTDFLNAMSRCDTLLEESNEVFTFSVRRKEYSLPYSDILFFETGQHNVLLHAISETFTIPGNLTQLTEDFASVACFLPVGRSYLVNLNHVTGILQHDLIMEDHSIVQIPFRKRDEVSKAVNSWFAKLEKEPTHPGLS</sequence>
<dbReference type="Proteomes" id="UP001198893">
    <property type="component" value="Unassembled WGS sequence"/>
</dbReference>
<dbReference type="SUPFAM" id="SSF52172">
    <property type="entry name" value="CheY-like"/>
    <property type="match status" value="1"/>
</dbReference>
<dbReference type="Gene3D" id="3.40.50.2300">
    <property type="match status" value="1"/>
</dbReference>
<dbReference type="SMART" id="SM00850">
    <property type="entry name" value="LytTR"/>
    <property type="match status" value="1"/>
</dbReference>
<dbReference type="InterPro" id="IPR001789">
    <property type="entry name" value="Sig_transdc_resp-reg_receiver"/>
</dbReference>
<evidence type="ECO:0000256" key="3">
    <source>
        <dbReference type="PROSITE-ProRule" id="PRU00169"/>
    </source>
</evidence>
<evidence type="ECO:0000313" key="6">
    <source>
        <dbReference type="EMBL" id="MCC2242123.1"/>
    </source>
</evidence>
<organism evidence="6 7">
    <name type="scientific">Roseburia amylophila</name>
    <dbReference type="NCBI Taxonomy" id="2981794"/>
    <lineage>
        <taxon>Bacteria</taxon>
        <taxon>Bacillati</taxon>
        <taxon>Bacillota</taxon>
        <taxon>Clostridia</taxon>
        <taxon>Lachnospirales</taxon>
        <taxon>Lachnospiraceae</taxon>
        <taxon>Roseburia</taxon>
    </lineage>
</organism>
<evidence type="ECO:0000259" key="5">
    <source>
        <dbReference type="PROSITE" id="PS50930"/>
    </source>
</evidence>
<dbReference type="RefSeq" id="WP_158561479.1">
    <property type="nucleotide sequence ID" value="NZ_JAJEQW010000007.1"/>
</dbReference>
<dbReference type="InterPro" id="IPR046947">
    <property type="entry name" value="LytR-like"/>
</dbReference>
<evidence type="ECO:0000259" key="4">
    <source>
        <dbReference type="PROSITE" id="PS50110"/>
    </source>
</evidence>
<feature type="domain" description="HTH LytTR-type" evidence="5">
    <location>
        <begin position="132"/>
        <end position="232"/>
    </location>
</feature>
<name>A0AAW4WIJ3_9FIRM</name>
<feature type="domain" description="Response regulatory" evidence="4">
    <location>
        <begin position="2"/>
        <end position="122"/>
    </location>
</feature>
<keyword evidence="3" id="KW-0597">Phosphoprotein</keyword>
<keyword evidence="6" id="KW-0238">DNA-binding</keyword>
<dbReference type="PROSITE" id="PS50930">
    <property type="entry name" value="HTH_LYTTR"/>
    <property type="match status" value="1"/>
</dbReference>
<protein>
    <recommendedName>
        <fullName evidence="1">Stage 0 sporulation protein A homolog</fullName>
    </recommendedName>
</protein>
<gene>
    <name evidence="6" type="ORF">LKD47_07400</name>
</gene>
<dbReference type="Gene3D" id="2.40.50.1020">
    <property type="entry name" value="LytTr DNA-binding domain"/>
    <property type="match status" value="1"/>
</dbReference>
<dbReference type="Pfam" id="PF00072">
    <property type="entry name" value="Response_reg"/>
    <property type="match status" value="1"/>
</dbReference>
<dbReference type="PROSITE" id="PS50110">
    <property type="entry name" value="RESPONSE_REGULATORY"/>
    <property type="match status" value="1"/>
</dbReference>
<dbReference type="EMBL" id="JAJEQW010000007">
    <property type="protein sequence ID" value="MCC2242123.1"/>
    <property type="molecule type" value="Genomic_DNA"/>
</dbReference>
<comment type="function">
    <text evidence="2">May play the central regulatory role in sporulation. It may be an element of the effector pathway responsible for the activation of sporulation genes in response to nutritional stress. Spo0A may act in concert with spo0H (a sigma factor) to control the expression of some genes that are critical to the sporulation process.</text>
</comment>
<feature type="modified residue" description="4-aspartylphosphate" evidence="3">
    <location>
        <position position="59"/>
    </location>
</feature>
<evidence type="ECO:0000313" key="7">
    <source>
        <dbReference type="Proteomes" id="UP001198893"/>
    </source>
</evidence>
<dbReference type="AlphaFoldDB" id="A0AAW4WIJ3"/>
<comment type="caution">
    <text evidence="6">The sequence shown here is derived from an EMBL/GenBank/DDBJ whole genome shotgun (WGS) entry which is preliminary data.</text>
</comment>
<dbReference type="InterPro" id="IPR007492">
    <property type="entry name" value="LytTR_DNA-bd_dom"/>
</dbReference>
<evidence type="ECO:0000256" key="2">
    <source>
        <dbReference type="ARBA" id="ARBA00024867"/>
    </source>
</evidence>
<dbReference type="GO" id="GO:0000156">
    <property type="term" value="F:phosphorelay response regulator activity"/>
    <property type="evidence" value="ECO:0007669"/>
    <property type="project" value="InterPro"/>
</dbReference>
<proteinExistence type="predicted"/>